<dbReference type="RefSeq" id="WP_115840504.1">
    <property type="nucleotide sequence ID" value="NZ_CP046603.1"/>
</dbReference>
<name>A0A3D8VIY8_9GAMM</name>
<keyword evidence="2" id="KW-1185">Reference proteome</keyword>
<reference evidence="1 2" key="1">
    <citation type="submission" date="2018-08" db="EMBL/GenBank/DDBJ databases">
        <title>Lysobacter soli KCTC 22011, whole genome shotgun sequence.</title>
        <authorList>
            <person name="Zhang X."/>
            <person name="Feng G."/>
            <person name="Zhu H."/>
        </authorList>
    </citation>
    <scope>NUCLEOTIDE SEQUENCE [LARGE SCALE GENOMIC DNA]</scope>
    <source>
        <strain evidence="1 2">KCTC 22011</strain>
    </source>
</reference>
<comment type="caution">
    <text evidence="1">The sequence shown here is derived from an EMBL/GenBank/DDBJ whole genome shotgun (WGS) entry which is preliminary data.</text>
</comment>
<dbReference type="OrthoDB" id="7024601at2"/>
<dbReference type="EMBL" id="QTJR01000001">
    <property type="protein sequence ID" value="RDY69283.1"/>
    <property type="molecule type" value="Genomic_DNA"/>
</dbReference>
<organism evidence="1 2">
    <name type="scientific">Lysobacter soli</name>
    <dbReference type="NCBI Taxonomy" id="453783"/>
    <lineage>
        <taxon>Bacteria</taxon>
        <taxon>Pseudomonadati</taxon>
        <taxon>Pseudomonadota</taxon>
        <taxon>Gammaproteobacteria</taxon>
        <taxon>Lysobacterales</taxon>
        <taxon>Lysobacteraceae</taxon>
        <taxon>Lysobacter</taxon>
    </lineage>
</organism>
<dbReference type="AlphaFoldDB" id="A0A3D8VIY8"/>
<sequence>MSLRTIAGASLALLLTLSLAACQTTTPGSMQGAVEVRSGVIEQITDVQISNTKTRGLGAVVGGALGLGVGSLIGGGTGRDVAMVLGTIGGAVTGNAVQRRNQEPIPGHDIIVRLTNGVLVSVTQEPTNLRVGQKVFIQGSGEDARVTPAK</sequence>
<gene>
    <name evidence="1" type="ORF">DX912_00460</name>
</gene>
<dbReference type="Proteomes" id="UP000256829">
    <property type="component" value="Unassembled WGS sequence"/>
</dbReference>
<evidence type="ECO:0000313" key="2">
    <source>
        <dbReference type="Proteomes" id="UP000256829"/>
    </source>
</evidence>
<protein>
    <submittedName>
        <fullName evidence="1">Glycine zipper 2TM domain-containing protein</fullName>
    </submittedName>
</protein>
<dbReference type="PROSITE" id="PS51257">
    <property type="entry name" value="PROKAR_LIPOPROTEIN"/>
    <property type="match status" value="1"/>
</dbReference>
<accession>A0A3D8VIY8</accession>
<dbReference type="GO" id="GO:0019867">
    <property type="term" value="C:outer membrane"/>
    <property type="evidence" value="ECO:0007669"/>
    <property type="project" value="InterPro"/>
</dbReference>
<dbReference type="Pfam" id="PF05433">
    <property type="entry name" value="Rick_17kDa_Anti"/>
    <property type="match status" value="1"/>
</dbReference>
<proteinExistence type="predicted"/>
<evidence type="ECO:0000313" key="1">
    <source>
        <dbReference type="EMBL" id="RDY69283.1"/>
    </source>
</evidence>
<dbReference type="InterPro" id="IPR008816">
    <property type="entry name" value="Gly_zipper_2TM_dom"/>
</dbReference>